<dbReference type="Pfam" id="PF02653">
    <property type="entry name" value="BPD_transp_2"/>
    <property type="match status" value="1"/>
</dbReference>
<keyword evidence="2" id="KW-0813">Transport</keyword>
<sequence length="329" mass="33921">MTTTLQPTPTGFQERAGQRRAINGIRNSALPILIAAVYVGASIFVPQFLTFETIRAILLATSITGIIAVGMTAVTLSGNFFSLAVTASTVFSGVIYLWVGSATGNIFVAALAAIVVALVLGLIQGYIVGLGLNPVVVTLAAGAIIYGSTAILTKGEVVAAADNSMGRFATFAIFGVPLPVFIFIGFTAVAWFLTEHTLIGRNLHLLGANKATARNSGISATGTTIWAFLAFSVGIGVAAILQVSQTLQIQADNFPELTMNVVAAVLVGGTAITGGDGSPVKSAIGALFIATITQIMVLSGIPQGTRYFVLGLVVVALVITLHLLRKASR</sequence>
<feature type="transmembrane region" description="Helical" evidence="8">
    <location>
        <begin position="80"/>
        <end position="99"/>
    </location>
</feature>
<feature type="transmembrane region" description="Helical" evidence="8">
    <location>
        <begin position="171"/>
        <end position="193"/>
    </location>
</feature>
<feature type="transmembrane region" description="Helical" evidence="8">
    <location>
        <begin position="130"/>
        <end position="151"/>
    </location>
</feature>
<name>A0ABS2L1B5_9MICO</name>
<feature type="transmembrane region" description="Helical" evidence="8">
    <location>
        <begin position="307"/>
        <end position="324"/>
    </location>
</feature>
<keyword evidence="10" id="KW-1185">Reference proteome</keyword>
<dbReference type="CDD" id="cd06579">
    <property type="entry name" value="TM_PBP1_transp_AraH_like"/>
    <property type="match status" value="1"/>
</dbReference>
<keyword evidence="4" id="KW-0997">Cell inner membrane</keyword>
<feature type="transmembrane region" description="Helical" evidence="8">
    <location>
        <begin position="282"/>
        <end position="301"/>
    </location>
</feature>
<keyword evidence="7 8" id="KW-0472">Membrane</keyword>
<comment type="subcellular location">
    <subcellularLocation>
        <location evidence="1">Cell membrane</location>
        <topology evidence="1">Multi-pass membrane protein</topology>
    </subcellularLocation>
</comment>
<dbReference type="PANTHER" id="PTHR32196:SF21">
    <property type="entry name" value="ABC TRANSPORTER PERMEASE PROTEIN YPHD-RELATED"/>
    <property type="match status" value="1"/>
</dbReference>
<dbReference type="RefSeq" id="WP_205106567.1">
    <property type="nucleotide sequence ID" value="NZ_BAAAHT010000018.1"/>
</dbReference>
<evidence type="ECO:0000256" key="4">
    <source>
        <dbReference type="ARBA" id="ARBA00022519"/>
    </source>
</evidence>
<evidence type="ECO:0000256" key="3">
    <source>
        <dbReference type="ARBA" id="ARBA00022475"/>
    </source>
</evidence>
<evidence type="ECO:0000256" key="2">
    <source>
        <dbReference type="ARBA" id="ARBA00022448"/>
    </source>
</evidence>
<evidence type="ECO:0000256" key="6">
    <source>
        <dbReference type="ARBA" id="ARBA00022989"/>
    </source>
</evidence>
<dbReference type="EMBL" id="JAFBBU010000001">
    <property type="protein sequence ID" value="MBM7470876.1"/>
    <property type="molecule type" value="Genomic_DNA"/>
</dbReference>
<feature type="transmembrane region" description="Helical" evidence="8">
    <location>
        <begin position="29"/>
        <end position="48"/>
    </location>
</feature>
<feature type="transmembrane region" description="Helical" evidence="8">
    <location>
        <begin position="105"/>
        <end position="123"/>
    </location>
</feature>
<feature type="transmembrane region" description="Helical" evidence="8">
    <location>
        <begin position="257"/>
        <end position="275"/>
    </location>
</feature>
<keyword evidence="3" id="KW-1003">Cell membrane</keyword>
<proteinExistence type="predicted"/>
<evidence type="ECO:0000256" key="1">
    <source>
        <dbReference type="ARBA" id="ARBA00004651"/>
    </source>
</evidence>
<gene>
    <name evidence="9" type="ORF">JOE66_000510</name>
</gene>
<evidence type="ECO:0000313" key="9">
    <source>
        <dbReference type="EMBL" id="MBM7470876.1"/>
    </source>
</evidence>
<accession>A0ABS2L1B5</accession>
<feature type="transmembrane region" description="Helical" evidence="8">
    <location>
        <begin position="224"/>
        <end position="245"/>
    </location>
</feature>
<dbReference type="Proteomes" id="UP000776164">
    <property type="component" value="Unassembled WGS sequence"/>
</dbReference>
<protein>
    <submittedName>
        <fullName evidence="9">Ribose/xylose/arabinose/galactoside ABC-type transport system permease subunit</fullName>
    </submittedName>
</protein>
<reference evidence="9 10" key="1">
    <citation type="submission" date="2021-01" db="EMBL/GenBank/DDBJ databases">
        <title>Sequencing the genomes of 1000 actinobacteria strains.</title>
        <authorList>
            <person name="Klenk H.-P."/>
        </authorList>
    </citation>
    <scope>NUCLEOTIDE SEQUENCE [LARGE SCALE GENOMIC DNA]</scope>
    <source>
        <strain evidence="9 10">DSM 13057</strain>
    </source>
</reference>
<organism evidence="9 10">
    <name type="scientific">Subtercola frigoramans</name>
    <dbReference type="NCBI Taxonomy" id="120298"/>
    <lineage>
        <taxon>Bacteria</taxon>
        <taxon>Bacillati</taxon>
        <taxon>Actinomycetota</taxon>
        <taxon>Actinomycetes</taxon>
        <taxon>Micrococcales</taxon>
        <taxon>Microbacteriaceae</taxon>
        <taxon>Subtercola</taxon>
    </lineage>
</organism>
<feature type="transmembrane region" description="Helical" evidence="8">
    <location>
        <begin position="54"/>
        <end position="73"/>
    </location>
</feature>
<comment type="caution">
    <text evidence="9">The sequence shown here is derived from an EMBL/GenBank/DDBJ whole genome shotgun (WGS) entry which is preliminary data.</text>
</comment>
<dbReference type="InterPro" id="IPR001851">
    <property type="entry name" value="ABC_transp_permease"/>
</dbReference>
<keyword evidence="6 8" id="KW-1133">Transmembrane helix</keyword>
<evidence type="ECO:0000256" key="8">
    <source>
        <dbReference type="SAM" id="Phobius"/>
    </source>
</evidence>
<evidence type="ECO:0000313" key="10">
    <source>
        <dbReference type="Proteomes" id="UP000776164"/>
    </source>
</evidence>
<dbReference type="PANTHER" id="PTHR32196">
    <property type="entry name" value="ABC TRANSPORTER PERMEASE PROTEIN YPHD-RELATED-RELATED"/>
    <property type="match status" value="1"/>
</dbReference>
<keyword evidence="5 8" id="KW-0812">Transmembrane</keyword>
<evidence type="ECO:0000256" key="7">
    <source>
        <dbReference type="ARBA" id="ARBA00023136"/>
    </source>
</evidence>
<evidence type="ECO:0000256" key="5">
    <source>
        <dbReference type="ARBA" id="ARBA00022692"/>
    </source>
</evidence>